<dbReference type="PATRIC" id="fig|1121307.3.peg.1467"/>
<dbReference type="InterPro" id="IPR014777">
    <property type="entry name" value="4pyrrole_Mease_sub1"/>
</dbReference>
<comment type="caution">
    <text evidence="7">The sequence shown here is derived from an EMBL/GenBank/DDBJ whole genome shotgun (WGS) entry which is preliminary data.</text>
</comment>
<keyword evidence="5" id="KW-0949">S-adenosyl-L-methionine</keyword>
<dbReference type="InterPro" id="IPR014008">
    <property type="entry name" value="Cbl_synth_MTase_CbiT"/>
</dbReference>
<keyword evidence="3 7" id="KW-0489">Methyltransferase</keyword>
<dbReference type="CDD" id="cd11644">
    <property type="entry name" value="Precorrin-6Y-MT"/>
    <property type="match status" value="1"/>
</dbReference>
<keyword evidence="8" id="KW-1185">Reference proteome</keyword>
<dbReference type="InterPro" id="IPR035996">
    <property type="entry name" value="4pyrrol_Methylase_sf"/>
</dbReference>
<dbReference type="Pfam" id="PF00590">
    <property type="entry name" value="TP_methylase"/>
    <property type="match status" value="1"/>
</dbReference>
<evidence type="ECO:0000259" key="6">
    <source>
        <dbReference type="Pfam" id="PF00590"/>
    </source>
</evidence>
<accession>A0A0J8DC16</accession>
<evidence type="ECO:0000256" key="4">
    <source>
        <dbReference type="ARBA" id="ARBA00022679"/>
    </source>
</evidence>
<keyword evidence="2" id="KW-0169">Cobalamin biosynthesis</keyword>
<dbReference type="InterPro" id="IPR014776">
    <property type="entry name" value="4pyrrole_Mease_sub2"/>
</dbReference>
<dbReference type="RefSeq" id="WP_048570497.1">
    <property type="nucleotide sequence ID" value="NZ_LFVU01000026.1"/>
</dbReference>
<feature type="domain" description="Tetrapyrrole methylase" evidence="6">
    <location>
        <begin position="2"/>
        <end position="183"/>
    </location>
</feature>
<name>A0A0J8DC16_CLOCY</name>
<comment type="pathway">
    <text evidence="1">Cofactor biosynthesis; adenosylcobalamin biosynthesis.</text>
</comment>
<dbReference type="PANTHER" id="PTHR43182:SF1">
    <property type="entry name" value="COBALT-PRECORRIN-7 C(5)-METHYLTRANSFERASE"/>
    <property type="match status" value="1"/>
</dbReference>
<dbReference type="EC" id="2.1.1.289" evidence="7"/>
<dbReference type="OrthoDB" id="9780707at2"/>
<dbReference type="Gene3D" id="3.40.1010.10">
    <property type="entry name" value="Cobalt-precorrin-4 Transmethylase, Domain 1"/>
    <property type="match status" value="1"/>
</dbReference>
<proteinExistence type="predicted"/>
<dbReference type="EMBL" id="LFVU01000026">
    <property type="protein sequence ID" value="KMT21844.1"/>
    <property type="molecule type" value="Genomic_DNA"/>
</dbReference>
<dbReference type="STRING" id="1121307.CLCY_3c01150"/>
<evidence type="ECO:0000256" key="3">
    <source>
        <dbReference type="ARBA" id="ARBA00022603"/>
    </source>
</evidence>
<evidence type="ECO:0000313" key="8">
    <source>
        <dbReference type="Proteomes" id="UP000036756"/>
    </source>
</evidence>
<dbReference type="PANTHER" id="PTHR43182">
    <property type="entry name" value="COBALT-PRECORRIN-6B C(15)-METHYLTRANSFERASE (DECARBOXYLATING)"/>
    <property type="match status" value="1"/>
</dbReference>
<reference evidence="7 8" key="1">
    <citation type="submission" date="2015-06" db="EMBL/GenBank/DDBJ databases">
        <title>Draft genome sequence of the purine-degrading Clostridium cylindrosporum HC-1 (DSM 605).</title>
        <authorList>
            <person name="Poehlein A."/>
            <person name="Schiel-Bengelsdorf B."/>
            <person name="Bengelsdorf F."/>
            <person name="Daniel R."/>
            <person name="Duerre P."/>
        </authorList>
    </citation>
    <scope>NUCLEOTIDE SEQUENCE [LARGE SCALE GENOMIC DNA]</scope>
    <source>
        <strain evidence="7 8">DSM 605</strain>
    </source>
</reference>
<dbReference type="InterPro" id="IPR012818">
    <property type="entry name" value="CbiE"/>
</dbReference>
<dbReference type="GO" id="GO:0009236">
    <property type="term" value="P:cobalamin biosynthetic process"/>
    <property type="evidence" value="ECO:0007669"/>
    <property type="project" value="UniProtKB-UniPathway"/>
</dbReference>
<dbReference type="CDD" id="cd02440">
    <property type="entry name" value="AdoMet_MTases"/>
    <property type="match status" value="1"/>
</dbReference>
<keyword evidence="4 7" id="KW-0808">Transferase</keyword>
<evidence type="ECO:0000256" key="2">
    <source>
        <dbReference type="ARBA" id="ARBA00022573"/>
    </source>
</evidence>
<evidence type="ECO:0000313" key="7">
    <source>
        <dbReference type="EMBL" id="KMT21844.1"/>
    </source>
</evidence>
<dbReference type="NCBIfam" id="TIGR02467">
    <property type="entry name" value="CbiE"/>
    <property type="match status" value="1"/>
</dbReference>
<gene>
    <name evidence="7" type="primary">cbiET</name>
    <name evidence="7" type="ORF">CLCY_3c01150</name>
</gene>
<dbReference type="UniPathway" id="UPA00148"/>
<dbReference type="InterPro" id="IPR029063">
    <property type="entry name" value="SAM-dependent_MTases_sf"/>
</dbReference>
<dbReference type="Gene3D" id="3.40.50.150">
    <property type="entry name" value="Vaccinia Virus protein VP39"/>
    <property type="match status" value="1"/>
</dbReference>
<dbReference type="Proteomes" id="UP000036756">
    <property type="component" value="Unassembled WGS sequence"/>
</dbReference>
<evidence type="ECO:0000256" key="1">
    <source>
        <dbReference type="ARBA" id="ARBA00004953"/>
    </source>
</evidence>
<dbReference type="SUPFAM" id="SSF53335">
    <property type="entry name" value="S-adenosyl-L-methionine-dependent methyltransferases"/>
    <property type="match status" value="1"/>
</dbReference>
<dbReference type="GO" id="GO:0032259">
    <property type="term" value="P:methylation"/>
    <property type="evidence" value="ECO:0007669"/>
    <property type="project" value="UniProtKB-KW"/>
</dbReference>
<organism evidence="7 8">
    <name type="scientific">Clostridium cylindrosporum DSM 605</name>
    <dbReference type="NCBI Taxonomy" id="1121307"/>
    <lineage>
        <taxon>Bacteria</taxon>
        <taxon>Bacillati</taxon>
        <taxon>Bacillota</taxon>
        <taxon>Clostridia</taxon>
        <taxon>Eubacteriales</taxon>
        <taxon>Clostridiaceae</taxon>
        <taxon>Clostridium</taxon>
    </lineage>
</organism>
<dbReference type="GO" id="GO:0008276">
    <property type="term" value="F:protein methyltransferase activity"/>
    <property type="evidence" value="ECO:0007669"/>
    <property type="project" value="InterPro"/>
</dbReference>
<dbReference type="InterPro" id="IPR000878">
    <property type="entry name" value="4pyrrol_Mease"/>
</dbReference>
<dbReference type="AlphaFoldDB" id="A0A0J8DC16"/>
<dbReference type="InterPro" id="IPR050714">
    <property type="entry name" value="Cobalamin_biosynth_MTase"/>
</dbReference>
<dbReference type="Gene3D" id="3.30.950.10">
    <property type="entry name" value="Methyltransferase, Cobalt-precorrin-4 Transmethylase, Domain 2"/>
    <property type="match status" value="1"/>
</dbReference>
<dbReference type="EC" id="2.1.1.196" evidence="7"/>
<sequence>MKIYIVGIGTGNKDLMTGEALKVVESSDLLIGASRMLEAFSYLETPKINSYLSKEIKGILENNKEAKKVSIIVSGDVGFFSATKKLLLELEGYDVELIPGISSIVYFASKLKANWDDMKIISLHGRDESIIASIMKNAKTFILTGGKNKVNSICKSFVDAGLDNIVVSVGENLSYDNEKITTGIPSRLQGLEFDDLSVMLVENKSPINKFNSFGIADEEFARGDVPMTKSEVRSIVMSKLRLQENDIAYDVGAGTGSVSIEMALAASEVYAIERNPKGIELINENREKFNAYNLKAIEGLAPDSLLDLPAPDKVFIGGSGKKLDEIIELCLKKNPRVRIVVTAIALETVAQTIECFKKFNIKNSEIVQVNISKARSVANYNMMIGQNPIYIFSGDGSVDEK</sequence>
<protein>
    <submittedName>
        <fullName evidence="7">Cobalamin biosynthesis bifunctional protein CbiET</fullName>
        <ecNumber evidence="7">2.1.1.196</ecNumber>
        <ecNumber evidence="7">2.1.1.289</ecNumber>
    </submittedName>
</protein>
<dbReference type="SUPFAM" id="SSF53790">
    <property type="entry name" value="Tetrapyrrole methylase"/>
    <property type="match status" value="1"/>
</dbReference>
<dbReference type="NCBIfam" id="TIGR02469">
    <property type="entry name" value="CbiT"/>
    <property type="match status" value="1"/>
</dbReference>
<evidence type="ECO:0000256" key="5">
    <source>
        <dbReference type="ARBA" id="ARBA00022691"/>
    </source>
</evidence>